<dbReference type="SUPFAM" id="SSF46689">
    <property type="entry name" value="Homeodomain-like"/>
    <property type="match status" value="1"/>
</dbReference>
<keyword evidence="4" id="KW-0678">Repressor</keyword>
<evidence type="ECO:0000256" key="2">
    <source>
        <dbReference type="ARBA" id="ARBA00007738"/>
    </source>
</evidence>
<name>A0ABD3PYC6_9STRA</name>
<dbReference type="Gene3D" id="1.10.10.60">
    <property type="entry name" value="Homeodomain-like"/>
    <property type="match status" value="1"/>
</dbReference>
<evidence type="ECO:0000256" key="6">
    <source>
        <dbReference type="ARBA" id="ARBA00022853"/>
    </source>
</evidence>
<feature type="region of interest" description="Disordered" evidence="11">
    <location>
        <begin position="1"/>
        <end position="30"/>
    </location>
</feature>
<dbReference type="InterPro" id="IPR017930">
    <property type="entry name" value="Myb_dom"/>
</dbReference>
<feature type="region of interest" description="Disordered" evidence="11">
    <location>
        <begin position="446"/>
        <end position="498"/>
    </location>
</feature>
<dbReference type="InterPro" id="IPR009057">
    <property type="entry name" value="Homeodomain-like_sf"/>
</dbReference>
<dbReference type="PANTHER" id="PTHR10625:SF5">
    <property type="entry name" value="HISTONE DEACETYLASE"/>
    <property type="match status" value="1"/>
</dbReference>
<dbReference type="GO" id="GO:0010468">
    <property type="term" value="P:regulation of gene expression"/>
    <property type="evidence" value="ECO:0007669"/>
    <property type="project" value="UniProtKB-ARBA"/>
</dbReference>
<dbReference type="Gene3D" id="3.40.800.20">
    <property type="entry name" value="Histone deacetylase domain"/>
    <property type="match status" value="2"/>
</dbReference>
<feature type="repeat" description="ANK" evidence="10">
    <location>
        <begin position="580"/>
        <end position="612"/>
    </location>
</feature>
<dbReference type="PROSITE" id="PS50088">
    <property type="entry name" value="ANK_REPEAT"/>
    <property type="match status" value="2"/>
</dbReference>
<keyword evidence="6" id="KW-0156">Chromatin regulator</keyword>
<dbReference type="Pfam" id="PF00249">
    <property type="entry name" value="Myb_DNA-binding"/>
    <property type="match status" value="1"/>
</dbReference>
<feature type="compositionally biased region" description="Low complexity" evidence="11">
    <location>
        <begin position="447"/>
        <end position="457"/>
    </location>
</feature>
<dbReference type="Pfam" id="PF12796">
    <property type="entry name" value="Ank_2"/>
    <property type="match status" value="1"/>
</dbReference>
<dbReference type="InterPro" id="IPR023696">
    <property type="entry name" value="Ureohydrolase_dom_sf"/>
</dbReference>
<protein>
    <recommendedName>
        <fullName evidence="3">histone deacetylase</fullName>
        <ecNumber evidence="3">3.5.1.98</ecNumber>
    </recommendedName>
</protein>
<evidence type="ECO:0000256" key="9">
    <source>
        <dbReference type="ARBA" id="ARBA00023242"/>
    </source>
</evidence>
<dbReference type="Pfam" id="PF00850">
    <property type="entry name" value="Hist_deacetyl"/>
    <property type="match status" value="2"/>
</dbReference>
<dbReference type="PROSITE" id="PS51293">
    <property type="entry name" value="SANT"/>
    <property type="match status" value="1"/>
</dbReference>
<dbReference type="InterPro" id="IPR036770">
    <property type="entry name" value="Ankyrin_rpt-contain_sf"/>
</dbReference>
<dbReference type="SMART" id="SM00248">
    <property type="entry name" value="ANK"/>
    <property type="match status" value="2"/>
</dbReference>
<dbReference type="Proteomes" id="UP001530400">
    <property type="component" value="Unassembled WGS sequence"/>
</dbReference>
<dbReference type="EC" id="3.5.1.98" evidence="3"/>
<dbReference type="GO" id="GO:0005634">
    <property type="term" value="C:nucleus"/>
    <property type="evidence" value="ECO:0007669"/>
    <property type="project" value="UniProtKB-SubCell"/>
</dbReference>
<reference evidence="15 16" key="1">
    <citation type="submission" date="2024-10" db="EMBL/GenBank/DDBJ databases">
        <title>Updated reference genomes for cyclostephanoid diatoms.</title>
        <authorList>
            <person name="Roberts W.R."/>
            <person name="Alverson A.J."/>
        </authorList>
    </citation>
    <scope>NUCLEOTIDE SEQUENCE [LARGE SCALE GENOMIC DNA]</scope>
    <source>
        <strain evidence="15 16">AJA010-31</strain>
    </source>
</reference>
<dbReference type="SMART" id="SM00717">
    <property type="entry name" value="SANT"/>
    <property type="match status" value="1"/>
</dbReference>
<evidence type="ECO:0000256" key="5">
    <source>
        <dbReference type="ARBA" id="ARBA00022801"/>
    </source>
</evidence>
<dbReference type="GO" id="GO:0141221">
    <property type="term" value="F:histone deacetylase activity, hydrolytic mechanism"/>
    <property type="evidence" value="ECO:0007669"/>
    <property type="project" value="UniProtKB-EC"/>
</dbReference>
<feature type="domain" description="SANT" evidence="13">
    <location>
        <begin position="21"/>
        <end position="57"/>
    </location>
</feature>
<accession>A0ABD3PYC6</accession>
<keyword evidence="10" id="KW-0040">ANK repeat</keyword>
<evidence type="ECO:0000313" key="16">
    <source>
        <dbReference type="Proteomes" id="UP001530400"/>
    </source>
</evidence>
<evidence type="ECO:0000259" key="12">
    <source>
        <dbReference type="PROSITE" id="PS50090"/>
    </source>
</evidence>
<dbReference type="CDD" id="cd00167">
    <property type="entry name" value="SANT"/>
    <property type="match status" value="1"/>
</dbReference>
<sequence>MSSANSNANNDGSMEPTTGREHTGRWTKEEHEAFLAALQQYGKEWKKVAAKVKTRTVVQTRTHAQKYFQKLSKVLEDGSVPVGLEGGILQGSGSLSLGSSSAAIRSASQLAEGLPKTKRASTANSIPKNNKYKAATAAAVPVVAPRQHSHVQQSISAPSNTMNAAMTNVPQQTPRTTSTAEALLNMSAFTGPIDDYTYPTNDTNTTDGDIATNEENDYSMTYNDHGFNYVSDPMSQQHYHAPSNLQIKAPNVDNSQEMKYPEPSPAACGKRKIAEITAAQMLVGVGSTGGGGGTGGGGFAEQSQEAAANNEYNAYPPSNSYGYEGYSPNPLKLRDNETNMLGCAFEEISEDDAFLAEVFGVDHPTSGVGGTGGDSGGDINVTAATVGTTNTSSRGLQIVNPDTLVSTNNRRSVYNGGMASPSTPWDGQLEALVSHVHQQEEEKVAEEAALSSTTAELDPVPDPILPPSPSSNIQNNNNTNPIPPPLRNPSNNPLSNAIASGSVTSVQSQLLHVSSSQVLQRSHNNNDDGYLSYPPLHIAAALSIVHPSSSNPPQSSEDCSVQISQLVLNAGESVMGRDKDGNVAMHWAARGGNVALVRLLLSRNCPIDSQNDANETPLHWAMRAGTRGMAVVQLLVESGARTNLYSRLYKRPLDVAAEGFRDQDNDDDRALVAVDPQERRTTRWNMLRYSSQCRTLVLHHHECLDHMAKSHHDWEVPDRIDSIMSTLASRTFASCPPQDDSKFNSCEITVSNEFERATLELLSRIHSADYLAFVNELSKELDRKRKQQLLENVQNSNDSSEMSGGLSQEQHHIVPFTPMIQKKFIKEAKTKADGHSDTSFSAGSLKAARRAAGAVQHAVDWCVCLLESAVLLRVVLVGRNRNAFCVVRPPGHHAGINGLLSDAGSCGFCLFNNVAAGAMHALSDEKHRPRCERCAIVDIDAHHGNGTEEIVRKCHDSGRLLFFSVHLYDCDKPKKTNEFNYKFYPGTGADDDVPHNVINVPIAPLWREKEVIKSICTPTNGNGSAATERAQTRLKTKADSRVSSSTDLKSMSGNNEQQIGDELQNAFAAKPKSQLPTSSPHYPPHYLMGVGRLAYRRAIQHRLLPALRAFNPDLIIMSTGFDAARGDVGNARHYVNGTQAMGLDLEPEDYAWTSRKICEVADICCNGRVVSVLEGGYGRTSPSIPPPPLAEPTSSEEIRQPLEKGFFSECAMHHLKGLVDPYAE</sequence>
<feature type="compositionally biased region" description="Low complexity" evidence="11">
    <location>
        <begin position="470"/>
        <end position="480"/>
    </location>
</feature>
<feature type="domain" description="HTH myb-type" evidence="14">
    <location>
        <begin position="24"/>
        <end position="72"/>
    </location>
</feature>
<dbReference type="PROSITE" id="PS50090">
    <property type="entry name" value="MYB_LIKE"/>
    <property type="match status" value="1"/>
</dbReference>
<evidence type="ECO:0000313" key="15">
    <source>
        <dbReference type="EMBL" id="KAL3793075.1"/>
    </source>
</evidence>
<feature type="repeat" description="ANK" evidence="10">
    <location>
        <begin position="613"/>
        <end position="647"/>
    </location>
</feature>
<dbReference type="InterPro" id="IPR017884">
    <property type="entry name" value="SANT_dom"/>
</dbReference>
<dbReference type="InterPro" id="IPR002110">
    <property type="entry name" value="Ankyrin_rpt"/>
</dbReference>
<keyword evidence="7" id="KW-0805">Transcription regulation</keyword>
<feature type="compositionally biased region" description="Basic and acidic residues" evidence="11">
    <location>
        <begin position="18"/>
        <end position="30"/>
    </location>
</feature>
<dbReference type="InterPro" id="IPR001005">
    <property type="entry name" value="SANT/Myb"/>
</dbReference>
<dbReference type="InterPro" id="IPR006447">
    <property type="entry name" value="Myb_dom_plants"/>
</dbReference>
<keyword evidence="9" id="KW-0539">Nucleus</keyword>
<feature type="compositionally biased region" description="Polar residues" evidence="11">
    <location>
        <begin position="1041"/>
        <end position="1055"/>
    </location>
</feature>
<keyword evidence="5" id="KW-0378">Hydrolase</keyword>
<dbReference type="PROSITE" id="PS50297">
    <property type="entry name" value="ANK_REP_REGION"/>
    <property type="match status" value="2"/>
</dbReference>
<comment type="caution">
    <text evidence="15">The sequence shown here is derived from an EMBL/GenBank/DDBJ whole genome shotgun (WGS) entry which is preliminary data.</text>
</comment>
<evidence type="ECO:0000256" key="7">
    <source>
        <dbReference type="ARBA" id="ARBA00023015"/>
    </source>
</evidence>
<feature type="region of interest" description="Disordered" evidence="11">
    <location>
        <begin position="1017"/>
        <end position="1055"/>
    </location>
</feature>
<evidence type="ECO:0000256" key="1">
    <source>
        <dbReference type="ARBA" id="ARBA00004123"/>
    </source>
</evidence>
<feature type="compositionally biased region" description="Low complexity" evidence="11">
    <location>
        <begin position="488"/>
        <end position="498"/>
    </location>
</feature>
<feature type="region of interest" description="Disordered" evidence="11">
    <location>
        <begin position="1176"/>
        <end position="1196"/>
    </location>
</feature>
<evidence type="ECO:0000256" key="3">
    <source>
        <dbReference type="ARBA" id="ARBA00012111"/>
    </source>
</evidence>
<dbReference type="InterPro" id="IPR037138">
    <property type="entry name" value="His_deacetylse_dom_sf"/>
</dbReference>
<gene>
    <name evidence="15" type="ORF">ACHAWO_010824</name>
</gene>
<dbReference type="InterPro" id="IPR023801">
    <property type="entry name" value="His_deacetylse_dom"/>
</dbReference>
<feature type="compositionally biased region" description="Low complexity" evidence="11">
    <location>
        <begin position="1"/>
        <end position="10"/>
    </location>
</feature>
<feature type="domain" description="Myb-like" evidence="12">
    <location>
        <begin position="24"/>
        <end position="68"/>
    </location>
</feature>
<evidence type="ECO:0000259" key="14">
    <source>
        <dbReference type="PROSITE" id="PS51294"/>
    </source>
</evidence>
<proteinExistence type="inferred from homology"/>
<feature type="compositionally biased region" description="Pro residues" evidence="11">
    <location>
        <begin position="460"/>
        <end position="469"/>
    </location>
</feature>
<dbReference type="SUPFAM" id="SSF48403">
    <property type="entry name" value="Ankyrin repeat"/>
    <property type="match status" value="1"/>
</dbReference>
<dbReference type="EMBL" id="JALLPJ020000409">
    <property type="protein sequence ID" value="KAL3793075.1"/>
    <property type="molecule type" value="Genomic_DNA"/>
</dbReference>
<evidence type="ECO:0000256" key="4">
    <source>
        <dbReference type="ARBA" id="ARBA00022491"/>
    </source>
</evidence>
<dbReference type="Gene3D" id="1.25.40.20">
    <property type="entry name" value="Ankyrin repeat-containing domain"/>
    <property type="match status" value="1"/>
</dbReference>
<dbReference type="PANTHER" id="PTHR10625">
    <property type="entry name" value="HISTONE DEACETYLASE HDAC1-RELATED"/>
    <property type="match status" value="1"/>
</dbReference>
<organism evidence="15 16">
    <name type="scientific">Cyclotella atomus</name>
    <dbReference type="NCBI Taxonomy" id="382360"/>
    <lineage>
        <taxon>Eukaryota</taxon>
        <taxon>Sar</taxon>
        <taxon>Stramenopiles</taxon>
        <taxon>Ochrophyta</taxon>
        <taxon>Bacillariophyta</taxon>
        <taxon>Coscinodiscophyceae</taxon>
        <taxon>Thalassiosirophycidae</taxon>
        <taxon>Stephanodiscales</taxon>
        <taxon>Stephanodiscaceae</taxon>
        <taxon>Cyclotella</taxon>
    </lineage>
</organism>
<keyword evidence="16" id="KW-1185">Reference proteome</keyword>
<comment type="similarity">
    <text evidence="2">Belongs to the histone deacetylase family. HD type 2 subfamily.</text>
</comment>
<evidence type="ECO:0000259" key="13">
    <source>
        <dbReference type="PROSITE" id="PS51293"/>
    </source>
</evidence>
<comment type="subcellular location">
    <subcellularLocation>
        <location evidence="1">Nucleus</location>
    </subcellularLocation>
</comment>
<dbReference type="SUPFAM" id="SSF52768">
    <property type="entry name" value="Arginase/deacetylase"/>
    <property type="match status" value="2"/>
</dbReference>
<dbReference type="PROSITE" id="PS51294">
    <property type="entry name" value="HTH_MYB"/>
    <property type="match status" value="1"/>
</dbReference>
<evidence type="ECO:0000256" key="11">
    <source>
        <dbReference type="SAM" id="MobiDB-lite"/>
    </source>
</evidence>
<evidence type="ECO:0000256" key="8">
    <source>
        <dbReference type="ARBA" id="ARBA00023163"/>
    </source>
</evidence>
<dbReference type="AlphaFoldDB" id="A0ABD3PYC6"/>
<keyword evidence="8" id="KW-0804">Transcription</keyword>
<dbReference type="NCBIfam" id="TIGR01557">
    <property type="entry name" value="myb_SHAQKYF"/>
    <property type="match status" value="1"/>
</dbReference>
<evidence type="ECO:0000256" key="10">
    <source>
        <dbReference type="PROSITE-ProRule" id="PRU00023"/>
    </source>
</evidence>